<organism evidence="3 4">
    <name type="scientific">Olea europaea subsp. europaea</name>
    <dbReference type="NCBI Taxonomy" id="158383"/>
    <lineage>
        <taxon>Eukaryota</taxon>
        <taxon>Viridiplantae</taxon>
        <taxon>Streptophyta</taxon>
        <taxon>Embryophyta</taxon>
        <taxon>Tracheophyta</taxon>
        <taxon>Spermatophyta</taxon>
        <taxon>Magnoliopsida</taxon>
        <taxon>eudicotyledons</taxon>
        <taxon>Gunneridae</taxon>
        <taxon>Pentapetalae</taxon>
        <taxon>asterids</taxon>
        <taxon>lamiids</taxon>
        <taxon>Lamiales</taxon>
        <taxon>Oleaceae</taxon>
        <taxon>Oleeae</taxon>
        <taxon>Olea</taxon>
    </lineage>
</organism>
<keyword evidence="1" id="KW-0677">Repeat</keyword>
<dbReference type="Pfam" id="PF13812">
    <property type="entry name" value="PPR_3"/>
    <property type="match status" value="1"/>
</dbReference>
<dbReference type="SUPFAM" id="SSF48452">
    <property type="entry name" value="TPR-like"/>
    <property type="match status" value="1"/>
</dbReference>
<dbReference type="Pfam" id="PF01535">
    <property type="entry name" value="PPR"/>
    <property type="match status" value="3"/>
</dbReference>
<dbReference type="InterPro" id="IPR002885">
    <property type="entry name" value="PPR_rpt"/>
</dbReference>
<dbReference type="Gramene" id="OE9A049980T1">
    <property type="protein sequence ID" value="OE9A049980C1"/>
    <property type="gene ID" value="OE9A049980"/>
</dbReference>
<dbReference type="GO" id="GO:0003723">
    <property type="term" value="F:RNA binding"/>
    <property type="evidence" value="ECO:0007669"/>
    <property type="project" value="InterPro"/>
</dbReference>
<dbReference type="InterPro" id="IPR011990">
    <property type="entry name" value="TPR-like_helical_dom_sf"/>
</dbReference>
<dbReference type="Gene3D" id="1.25.40.10">
    <property type="entry name" value="Tetratricopeptide repeat domain"/>
    <property type="match status" value="4"/>
</dbReference>
<dbReference type="GO" id="GO:0009451">
    <property type="term" value="P:RNA modification"/>
    <property type="evidence" value="ECO:0007669"/>
    <property type="project" value="InterPro"/>
</dbReference>
<dbReference type="InterPro" id="IPR046848">
    <property type="entry name" value="E_motif"/>
</dbReference>
<accession>A0A8S0V2Y8</accession>
<gene>
    <name evidence="3" type="ORF">OLEA9_A049980</name>
</gene>
<dbReference type="Pfam" id="PF20431">
    <property type="entry name" value="E_motif"/>
    <property type="match status" value="1"/>
</dbReference>
<dbReference type="EMBL" id="CACTIH010009132">
    <property type="protein sequence ID" value="CAA3025406.1"/>
    <property type="molecule type" value="Genomic_DNA"/>
</dbReference>
<dbReference type="OrthoDB" id="185373at2759"/>
<dbReference type="FunFam" id="1.25.40.10:FF:000090">
    <property type="entry name" value="Pentatricopeptide repeat-containing protein, chloroplastic"/>
    <property type="match status" value="1"/>
</dbReference>
<comment type="caution">
    <text evidence="3">The sequence shown here is derived from an EMBL/GenBank/DDBJ whole genome shotgun (WGS) entry which is preliminary data.</text>
</comment>
<dbReference type="InterPro" id="IPR046960">
    <property type="entry name" value="PPR_At4g14850-like_plant"/>
</dbReference>
<evidence type="ECO:0000256" key="1">
    <source>
        <dbReference type="ARBA" id="ARBA00022737"/>
    </source>
</evidence>
<feature type="repeat" description="PPR" evidence="2">
    <location>
        <begin position="334"/>
        <end position="368"/>
    </location>
</feature>
<feature type="repeat" description="PPR" evidence="2">
    <location>
        <begin position="264"/>
        <end position="298"/>
    </location>
</feature>
<dbReference type="PANTHER" id="PTHR47926:SF487">
    <property type="entry name" value="REPEAT (TPR)-LIKE SUPERFAMILY PROTEIN, PUTATIVE-RELATED"/>
    <property type="match status" value="1"/>
</dbReference>
<feature type="repeat" description="PPR" evidence="2">
    <location>
        <begin position="194"/>
        <end position="228"/>
    </location>
</feature>
<dbReference type="Proteomes" id="UP000594638">
    <property type="component" value="Unassembled WGS sequence"/>
</dbReference>
<dbReference type="NCBIfam" id="TIGR00756">
    <property type="entry name" value="PPR"/>
    <property type="match status" value="7"/>
</dbReference>
<dbReference type="PANTHER" id="PTHR47926">
    <property type="entry name" value="PENTATRICOPEPTIDE REPEAT-CONTAINING PROTEIN"/>
    <property type="match status" value="1"/>
</dbReference>
<feature type="repeat" description="PPR" evidence="2">
    <location>
        <begin position="93"/>
        <end position="127"/>
    </location>
</feature>
<reference evidence="3 4" key="1">
    <citation type="submission" date="2019-12" db="EMBL/GenBank/DDBJ databases">
        <authorList>
            <person name="Alioto T."/>
            <person name="Alioto T."/>
            <person name="Gomez Garrido J."/>
        </authorList>
    </citation>
    <scope>NUCLEOTIDE SEQUENCE [LARGE SCALE GENOMIC DNA]</scope>
</reference>
<dbReference type="Pfam" id="PF13041">
    <property type="entry name" value="PPR_2"/>
    <property type="match status" value="2"/>
</dbReference>
<protein>
    <submittedName>
        <fullName evidence="3">Pentatricopeptide repeat-containing At5g59600</fullName>
    </submittedName>
</protein>
<name>A0A8S0V2Y8_OLEEU</name>
<dbReference type="PROSITE" id="PS51375">
    <property type="entry name" value="PPR"/>
    <property type="match status" value="5"/>
</dbReference>
<keyword evidence="4" id="KW-1185">Reference proteome</keyword>
<feature type="repeat" description="PPR" evidence="2">
    <location>
        <begin position="229"/>
        <end position="263"/>
    </location>
</feature>
<dbReference type="AlphaFoldDB" id="A0A8S0V2Y8"/>
<proteinExistence type="predicted"/>
<evidence type="ECO:0000313" key="3">
    <source>
        <dbReference type="EMBL" id="CAA3025406.1"/>
    </source>
</evidence>
<sequence>MQVAITKNSTVHIHQKVPVTQHFFHSSSDNYTKLINVCIQNRALQSGRALHAHLIVNGLAYSNYFASKLIAFYTRFKQLGPARKLFDKIPKSNKLGWVALIGSYARHGFYEETMSMFFKMQMEGLRYDIIVLPSVLKACGHLSDWNTGEKLHAVVLRNEFESDAFVMSALIDMYSKCRMVEKSKIVFDGMVEIDLVALNTMVSGYVQNGVVTEALGLVEEMKILGMKPDIVTWNTLITGFSRAKDKLAVEKIFRIMDEEGVKLDVVSWTSVITGSVQNFEHEEAFHTFQQMLSVGLYPTSETICGILPAAANIADLRHGKELHGYAVVMGFEENVYVRSALIDMYAKCGLISEARSLFQKMSERNTVTWNSMIFGYANHGYCNEAIQLFDQLLGEEEMKVDHLTFTAVLTACSHAGMVHLGESLFQLMQDKFGIEPRLEHYACMVDLLGRAGKLDQAYDLISKMTIEPDSFVWGALLGACRQHGNINLADIASKRLAKLEPESSASSVLLSNLYADFNKWGNATKVKKMMKKRRLKRLPSRSWIEVV</sequence>
<evidence type="ECO:0000256" key="2">
    <source>
        <dbReference type="PROSITE-ProRule" id="PRU00708"/>
    </source>
</evidence>
<evidence type="ECO:0000313" key="4">
    <source>
        <dbReference type="Proteomes" id="UP000594638"/>
    </source>
</evidence>